<dbReference type="EMBL" id="FOXH01000002">
    <property type="protein sequence ID" value="SFP29207.1"/>
    <property type="molecule type" value="Genomic_DNA"/>
</dbReference>
<dbReference type="InterPro" id="IPR002110">
    <property type="entry name" value="Ankyrin_rpt"/>
</dbReference>
<evidence type="ECO:0000313" key="2">
    <source>
        <dbReference type="EMBL" id="SFP29207.1"/>
    </source>
</evidence>
<proteinExistence type="predicted"/>
<dbReference type="Proteomes" id="UP000199306">
    <property type="component" value="Unassembled WGS sequence"/>
</dbReference>
<dbReference type="SMART" id="SM00248">
    <property type="entry name" value="ANK"/>
    <property type="match status" value="2"/>
</dbReference>
<dbReference type="Pfam" id="PF00023">
    <property type="entry name" value="Ank"/>
    <property type="match status" value="1"/>
</dbReference>
<protein>
    <submittedName>
        <fullName evidence="2">Uncharacterized protein</fullName>
    </submittedName>
</protein>
<keyword evidence="3" id="KW-1185">Reference proteome</keyword>
<evidence type="ECO:0000313" key="3">
    <source>
        <dbReference type="Proteomes" id="UP000199306"/>
    </source>
</evidence>
<gene>
    <name evidence="2" type="ORF">SAMN04515674_102289</name>
</gene>
<name>A0A1I5P5H5_9BACT</name>
<organism evidence="2 3">
    <name type="scientific">Pseudarcicella hirudinis</name>
    <dbReference type="NCBI Taxonomy" id="1079859"/>
    <lineage>
        <taxon>Bacteria</taxon>
        <taxon>Pseudomonadati</taxon>
        <taxon>Bacteroidota</taxon>
        <taxon>Cytophagia</taxon>
        <taxon>Cytophagales</taxon>
        <taxon>Flectobacillaceae</taxon>
        <taxon>Pseudarcicella</taxon>
    </lineage>
</organism>
<dbReference type="PROSITE" id="PS50088">
    <property type="entry name" value="ANK_REPEAT"/>
    <property type="match status" value="1"/>
</dbReference>
<reference evidence="2 3" key="1">
    <citation type="submission" date="2016-10" db="EMBL/GenBank/DDBJ databases">
        <authorList>
            <person name="de Groot N.N."/>
        </authorList>
    </citation>
    <scope>NUCLEOTIDE SEQUENCE [LARGE SCALE GENOMIC DNA]</scope>
    <source>
        <strain evidence="3">E92,LMG 26720,CCM 7988</strain>
    </source>
</reference>
<evidence type="ECO:0000256" key="1">
    <source>
        <dbReference type="PROSITE-ProRule" id="PRU00023"/>
    </source>
</evidence>
<feature type="repeat" description="ANK" evidence="1">
    <location>
        <begin position="107"/>
        <end position="139"/>
    </location>
</feature>
<sequence>MNSFQEIADLIEIHSVTGIRECFSKGMSPNAVFNEKPLFETMTEMYMRSPRFKDCVRAFVDFGLKFEDRVLLSVLMDDAGTLENYLRSNPGLISEKRSLTCTYTPLEEVSLLHICAEFNHLSCAEVLVKFGADINERAGTDQYGFGGQTPVFHTVNQNHNNSQEMLNFLLAKSADLHLTLKGIIWGKGFEWETLIPAVNPVSYAMMGMLPQMHRQEITISKVVTKLLKHAYGIDYQPENIPCAYLKS</sequence>
<dbReference type="Gene3D" id="1.25.40.20">
    <property type="entry name" value="Ankyrin repeat-containing domain"/>
    <property type="match status" value="1"/>
</dbReference>
<dbReference type="RefSeq" id="WP_092012847.1">
    <property type="nucleotide sequence ID" value="NZ_FOXH01000002.1"/>
</dbReference>
<dbReference type="STRING" id="1079859.SAMN04515674_102289"/>
<dbReference type="InterPro" id="IPR036770">
    <property type="entry name" value="Ankyrin_rpt-contain_sf"/>
</dbReference>
<accession>A0A1I5P5H5</accession>
<dbReference type="OrthoDB" id="654305at2"/>
<keyword evidence="1" id="KW-0040">ANK repeat</keyword>
<dbReference type="SUPFAM" id="SSF48403">
    <property type="entry name" value="Ankyrin repeat"/>
    <property type="match status" value="1"/>
</dbReference>
<dbReference type="AlphaFoldDB" id="A0A1I5P5H5"/>